<dbReference type="Pfam" id="PF02515">
    <property type="entry name" value="CoA_transf_3"/>
    <property type="match status" value="1"/>
</dbReference>
<dbReference type="Proteomes" id="UP000578449">
    <property type="component" value="Unassembled WGS sequence"/>
</dbReference>
<sequence length="412" mass="44309">MTAETLPGLPLRPGALAGVVVLDLSRVLAGPYCGQILADFGATVIKVENPRDPDVTRGFPPYVRAGERELSGYYAQYNRGKLTITLDLATDEGRTALGDLVARADILIENFRPGTMDKLGVGYETLAEINPRLVYTAISGYGQTGSRSRRPAFDSTAQAAGGLWSMNGAPDGPPVRVGTVLGDLAATLFAVTGTLLALRHAERTGQGQLVDVAQVDSVIALTENAVVNYTVDGEVARHTGNKHPWVRPYELFPCADGHVFFGAYTDKFWRLACELFGEPELAADPEIDTMRKRFDEGVYERRVRPVIARWLAGRTGEELERMASDVLPLTIIKSIKDVVEDPGTAEREMVVSVEHPGFGPVRMFGQPIKLSATPADVGRPAGDLGEHTEVVLRALAGYGADRIAALRAAGAI</sequence>
<proteinExistence type="predicted"/>
<accession>A0A840PDV6</accession>
<dbReference type="InterPro" id="IPR044855">
    <property type="entry name" value="CoA-Trfase_III_dom3_sf"/>
</dbReference>
<comment type="caution">
    <text evidence="2">The sequence shown here is derived from an EMBL/GenBank/DDBJ whole genome shotgun (WGS) entry which is preliminary data.</text>
</comment>
<dbReference type="InterPro" id="IPR023606">
    <property type="entry name" value="CoA-Trfase_III_dom_1_sf"/>
</dbReference>
<reference evidence="2 3" key="1">
    <citation type="submission" date="2020-08" db="EMBL/GenBank/DDBJ databases">
        <title>Genomic Encyclopedia of Type Strains, Phase IV (KMG-IV): sequencing the most valuable type-strain genomes for metagenomic binning, comparative biology and taxonomic classification.</title>
        <authorList>
            <person name="Goeker M."/>
        </authorList>
    </citation>
    <scope>NUCLEOTIDE SEQUENCE [LARGE SCALE GENOMIC DNA]</scope>
    <source>
        <strain evidence="2 3">DSM 45615</strain>
    </source>
</reference>
<dbReference type="InterPro" id="IPR050483">
    <property type="entry name" value="CoA-transferase_III_domain"/>
</dbReference>
<keyword evidence="3" id="KW-1185">Reference proteome</keyword>
<dbReference type="PANTHER" id="PTHR48207:SF3">
    <property type="entry name" value="SUCCINATE--HYDROXYMETHYLGLUTARATE COA-TRANSFERASE"/>
    <property type="match status" value="1"/>
</dbReference>
<dbReference type="Gene3D" id="3.30.1540.10">
    <property type="entry name" value="formyl-coa transferase, domain 3"/>
    <property type="match status" value="1"/>
</dbReference>
<dbReference type="PANTHER" id="PTHR48207">
    <property type="entry name" value="SUCCINATE--HYDROXYMETHYLGLUTARATE COA-TRANSFERASE"/>
    <property type="match status" value="1"/>
</dbReference>
<evidence type="ECO:0000256" key="1">
    <source>
        <dbReference type="ARBA" id="ARBA00022679"/>
    </source>
</evidence>
<keyword evidence="1 2" id="KW-0808">Transferase</keyword>
<dbReference type="SUPFAM" id="SSF89796">
    <property type="entry name" value="CoA-transferase family III (CaiB/BaiF)"/>
    <property type="match status" value="1"/>
</dbReference>
<name>A0A840PDV6_9ACTN</name>
<protein>
    <submittedName>
        <fullName evidence="2">Crotonobetainyl-CoA:carnitine CoA-transferase CaiB-like acyl-CoA transferase</fullName>
    </submittedName>
</protein>
<dbReference type="InterPro" id="IPR003673">
    <property type="entry name" value="CoA-Trfase_fam_III"/>
</dbReference>
<dbReference type="GO" id="GO:0008410">
    <property type="term" value="F:CoA-transferase activity"/>
    <property type="evidence" value="ECO:0007669"/>
    <property type="project" value="TreeGrafter"/>
</dbReference>
<evidence type="ECO:0000313" key="2">
    <source>
        <dbReference type="EMBL" id="MBB5136916.1"/>
    </source>
</evidence>
<dbReference type="RefSeq" id="WP_185053790.1">
    <property type="nucleotide sequence ID" value="NZ_BAABIX010000021.1"/>
</dbReference>
<dbReference type="Gene3D" id="3.40.50.10540">
    <property type="entry name" value="Crotonobetainyl-coa:carnitine coa-transferase, domain 1"/>
    <property type="match status" value="1"/>
</dbReference>
<evidence type="ECO:0000313" key="3">
    <source>
        <dbReference type="Proteomes" id="UP000578449"/>
    </source>
</evidence>
<dbReference type="EMBL" id="JACHGN010000016">
    <property type="protein sequence ID" value="MBB5136916.1"/>
    <property type="molecule type" value="Genomic_DNA"/>
</dbReference>
<organism evidence="2 3">
    <name type="scientific">Thermocatellispora tengchongensis</name>
    <dbReference type="NCBI Taxonomy" id="1073253"/>
    <lineage>
        <taxon>Bacteria</taxon>
        <taxon>Bacillati</taxon>
        <taxon>Actinomycetota</taxon>
        <taxon>Actinomycetes</taxon>
        <taxon>Streptosporangiales</taxon>
        <taxon>Streptosporangiaceae</taxon>
        <taxon>Thermocatellispora</taxon>
    </lineage>
</organism>
<dbReference type="AlphaFoldDB" id="A0A840PDV6"/>
<gene>
    <name evidence="2" type="ORF">HNP84_006668</name>
</gene>